<dbReference type="RefSeq" id="WP_066094058.1">
    <property type="nucleotide sequence ID" value="NZ_CP017476.1"/>
</dbReference>
<dbReference type="AlphaFoldDB" id="A0A167GYS4"/>
<protein>
    <submittedName>
        <fullName evidence="1">Thioesterase</fullName>
    </submittedName>
</protein>
<dbReference type="EMBL" id="CP017476">
    <property type="protein sequence ID" value="AOW12849.1"/>
    <property type="molecule type" value="Genomic_DNA"/>
</dbReference>
<keyword evidence="3" id="KW-1185">Reference proteome</keyword>
<dbReference type="EMBL" id="LVWD01000034">
    <property type="protein sequence ID" value="OAD40038.1"/>
    <property type="molecule type" value="Genomic_DNA"/>
</dbReference>
<sequence>MKLELPEDKRLVHSMVANIRWGDMDAMGHVNNTIYFRYMEMARLDWFFGMGLPADPKGEGPVIVNAFCNFIKQLEFPGDVLVRTYVGEMGRASFDTYHELLRTDDPDTVCASGGATVVWVDFPKQKSIPMSEGARALIEGSGSAPRLTAS</sequence>
<evidence type="ECO:0000313" key="4">
    <source>
        <dbReference type="Proteomes" id="UP000185680"/>
    </source>
</evidence>
<reference evidence="2 3" key="1">
    <citation type="submission" date="2016-02" db="EMBL/GenBank/DDBJ databases">
        <title>Draft genome sequence of Hydrogenophaga sp. LPB0072.</title>
        <authorList>
            <person name="Shin S.-K."/>
            <person name="Yi H."/>
        </authorList>
    </citation>
    <scope>NUCLEOTIDE SEQUENCE [LARGE SCALE GENOMIC DNA]</scope>
    <source>
        <strain evidence="2 3">LPB0072</strain>
    </source>
</reference>
<dbReference type="InterPro" id="IPR050563">
    <property type="entry name" value="4-hydroxybenzoyl-CoA_TE"/>
</dbReference>
<dbReference type="PANTHER" id="PTHR31793:SF24">
    <property type="entry name" value="LONG-CHAIN ACYL-COA THIOESTERASE FADM"/>
    <property type="match status" value="1"/>
</dbReference>
<gene>
    <name evidence="1" type="ORF">LPB072_08330</name>
    <name evidence="2" type="ORF">LPB72_17825</name>
</gene>
<name>A0A167GYS4_9BURK</name>
<dbReference type="Proteomes" id="UP000185680">
    <property type="component" value="Chromosome"/>
</dbReference>
<dbReference type="Gene3D" id="3.10.129.10">
    <property type="entry name" value="Hotdog Thioesterase"/>
    <property type="match status" value="1"/>
</dbReference>
<dbReference type="KEGG" id="hyl:LPB072_08330"/>
<dbReference type="InterPro" id="IPR029069">
    <property type="entry name" value="HotDog_dom_sf"/>
</dbReference>
<evidence type="ECO:0000313" key="2">
    <source>
        <dbReference type="EMBL" id="OAD40038.1"/>
    </source>
</evidence>
<evidence type="ECO:0000313" key="1">
    <source>
        <dbReference type="EMBL" id="AOW12849.1"/>
    </source>
</evidence>
<dbReference type="STRING" id="1763535.LPB072_08330"/>
<dbReference type="CDD" id="cd00586">
    <property type="entry name" value="4HBT"/>
    <property type="match status" value="1"/>
</dbReference>
<dbReference type="OrthoDB" id="9799036at2"/>
<dbReference type="PANTHER" id="PTHR31793">
    <property type="entry name" value="4-HYDROXYBENZOYL-COA THIOESTERASE FAMILY MEMBER"/>
    <property type="match status" value="1"/>
</dbReference>
<dbReference type="Proteomes" id="UP000185657">
    <property type="component" value="Unassembled WGS sequence"/>
</dbReference>
<proteinExistence type="predicted"/>
<organism evidence="1 4">
    <name type="scientific">Hydrogenophaga crassostreae</name>
    <dbReference type="NCBI Taxonomy" id="1763535"/>
    <lineage>
        <taxon>Bacteria</taxon>
        <taxon>Pseudomonadati</taxon>
        <taxon>Pseudomonadota</taxon>
        <taxon>Betaproteobacteria</taxon>
        <taxon>Burkholderiales</taxon>
        <taxon>Comamonadaceae</taxon>
        <taxon>Hydrogenophaga</taxon>
    </lineage>
</organism>
<reference evidence="1 4" key="2">
    <citation type="submission" date="2016-10" db="EMBL/GenBank/DDBJ databases">
        <title>Hydorgenophaga sp. LPB0072 isolated from gastropod.</title>
        <authorList>
            <person name="Kim E."/>
            <person name="Yi H."/>
        </authorList>
    </citation>
    <scope>NUCLEOTIDE SEQUENCE [LARGE SCALE GENOMIC DNA]</scope>
    <source>
        <strain evidence="1 4">LPB0072</strain>
    </source>
</reference>
<dbReference type="Pfam" id="PF13279">
    <property type="entry name" value="4HBT_2"/>
    <property type="match status" value="1"/>
</dbReference>
<accession>A0A167GYS4</accession>
<evidence type="ECO:0000313" key="3">
    <source>
        <dbReference type="Proteomes" id="UP000185657"/>
    </source>
</evidence>
<dbReference type="GO" id="GO:0047617">
    <property type="term" value="F:fatty acyl-CoA hydrolase activity"/>
    <property type="evidence" value="ECO:0007669"/>
    <property type="project" value="TreeGrafter"/>
</dbReference>
<dbReference type="SUPFAM" id="SSF54637">
    <property type="entry name" value="Thioesterase/thiol ester dehydrase-isomerase"/>
    <property type="match status" value="1"/>
</dbReference>